<keyword evidence="5" id="KW-1185">Reference proteome</keyword>
<dbReference type="Pfam" id="PF13340">
    <property type="entry name" value="DUF4096"/>
    <property type="match status" value="1"/>
</dbReference>
<evidence type="ECO:0000313" key="5">
    <source>
        <dbReference type="Proteomes" id="UP000291758"/>
    </source>
</evidence>
<dbReference type="PANTHER" id="PTHR30007:SF0">
    <property type="entry name" value="TRANSPOSASE"/>
    <property type="match status" value="1"/>
</dbReference>
<dbReference type="InterPro" id="IPR025161">
    <property type="entry name" value="IS402-like_dom"/>
</dbReference>
<dbReference type="InterPro" id="IPR002559">
    <property type="entry name" value="Transposase_11"/>
</dbReference>
<dbReference type="GO" id="GO:0004803">
    <property type="term" value="F:transposase activity"/>
    <property type="evidence" value="ECO:0007669"/>
    <property type="project" value="InterPro"/>
</dbReference>
<dbReference type="PANTHER" id="PTHR30007">
    <property type="entry name" value="PHP DOMAIN PROTEIN"/>
    <property type="match status" value="1"/>
</dbReference>
<organism evidence="4 5">
    <name type="scientific">Xylanimonas allomyrinae</name>
    <dbReference type="NCBI Taxonomy" id="2509459"/>
    <lineage>
        <taxon>Bacteria</taxon>
        <taxon>Bacillati</taxon>
        <taxon>Actinomycetota</taxon>
        <taxon>Actinomycetes</taxon>
        <taxon>Micrococcales</taxon>
        <taxon>Promicromonosporaceae</taxon>
        <taxon>Xylanimonas</taxon>
    </lineage>
</organism>
<dbReference type="EMBL" id="CP035495">
    <property type="protein sequence ID" value="QAY62594.1"/>
    <property type="molecule type" value="Genomic_DNA"/>
</dbReference>
<feature type="domain" description="Transposase IS4-like" evidence="2">
    <location>
        <begin position="94"/>
        <end position="238"/>
    </location>
</feature>
<name>A0A4P6EJC6_9MICO</name>
<proteinExistence type="predicted"/>
<feature type="domain" description="Insertion element IS402-like" evidence="3">
    <location>
        <begin position="2"/>
        <end position="76"/>
    </location>
</feature>
<dbReference type="AlphaFoldDB" id="A0A4P6EJC6"/>
<dbReference type="OrthoDB" id="4546548at2"/>
<gene>
    <name evidence="4" type="ORF">ET495_04255</name>
</gene>
<dbReference type="Pfam" id="PF01609">
    <property type="entry name" value="DDE_Tnp_1"/>
    <property type="match status" value="1"/>
</dbReference>
<dbReference type="GO" id="GO:0006313">
    <property type="term" value="P:DNA transposition"/>
    <property type="evidence" value="ECO:0007669"/>
    <property type="project" value="InterPro"/>
</dbReference>
<protein>
    <submittedName>
        <fullName evidence="4">IS5 family transposase</fullName>
    </submittedName>
</protein>
<evidence type="ECO:0000259" key="3">
    <source>
        <dbReference type="Pfam" id="PF13340"/>
    </source>
</evidence>
<feature type="region of interest" description="Disordered" evidence="1">
    <location>
        <begin position="88"/>
        <end position="116"/>
    </location>
</feature>
<evidence type="ECO:0000259" key="2">
    <source>
        <dbReference type="Pfam" id="PF01609"/>
    </source>
</evidence>
<reference evidence="4 5" key="1">
    <citation type="submission" date="2019-01" db="EMBL/GenBank/DDBJ databases">
        <title>Genome sequencing of strain 2JSPR-7.</title>
        <authorList>
            <person name="Heo J."/>
            <person name="Kim S.-J."/>
            <person name="Kim J.-S."/>
            <person name="Hong S.-B."/>
            <person name="Kwon S.-W."/>
        </authorList>
    </citation>
    <scope>NUCLEOTIDE SEQUENCE [LARGE SCALE GENOMIC DNA]</scope>
    <source>
        <strain evidence="4 5">2JSPR-7</strain>
    </source>
</reference>
<evidence type="ECO:0000313" key="4">
    <source>
        <dbReference type="EMBL" id="QAY62594.1"/>
    </source>
</evidence>
<dbReference type="KEGG" id="xyl:ET495_04255"/>
<dbReference type="NCBIfam" id="NF033580">
    <property type="entry name" value="transpos_IS5_3"/>
    <property type="match status" value="1"/>
</dbReference>
<dbReference type="Proteomes" id="UP000291758">
    <property type="component" value="Chromosome"/>
</dbReference>
<dbReference type="GO" id="GO:0003677">
    <property type="term" value="F:DNA binding"/>
    <property type="evidence" value="ECO:0007669"/>
    <property type="project" value="InterPro"/>
</dbReference>
<accession>A0A4P6EJC6</accession>
<sequence>MTGTAWSRISALVIPAHTRGGRPCREHRWREYVDALLFVVTTGIPWRALPHDFTITWSATHKHFTRWTNRRLWEQVLAVLRAEDRVQDGRDQRPTAAVVDSSSVKSTPVPGERGFDSAKKVDGIKRHILVDTAGRLLAAHLTAANIQDRVAFADLLAKNPCPSVAHVWADKGYTGQAPADAAAKAGIQFQIVSGPKPASGFIVQPHRRVVERTNGRINRHRRLARQYEATPTAHEAFVILSQIQLLLRRLDRCG</sequence>
<evidence type="ECO:0000256" key="1">
    <source>
        <dbReference type="SAM" id="MobiDB-lite"/>
    </source>
</evidence>